<feature type="non-terminal residue" evidence="7">
    <location>
        <position position="176"/>
    </location>
</feature>
<evidence type="ECO:0000256" key="3">
    <source>
        <dbReference type="ARBA" id="ARBA00022670"/>
    </source>
</evidence>
<keyword evidence="3" id="KW-0645">Protease</keyword>
<protein>
    <recommendedName>
        <fullName evidence="2">ubiquitinyl hydrolase 1</fullName>
        <ecNumber evidence="2">3.4.19.12</ecNumber>
    </recommendedName>
</protein>
<dbReference type="PANTHER" id="PTHR13367:SF33">
    <property type="entry name" value="P-LOOP CONTAINING NUCLEOSIDE TRIPHOSPHATE HYDROLASE PROTEIN"/>
    <property type="match status" value="1"/>
</dbReference>
<keyword evidence="5" id="KW-0378">Hydrolase</keyword>
<sequence length="176" mass="20354">DRLSEKETDPTSIYEQWILAEEQDRVPTSIKQWKGVNLKDYQQRTHDLFPTLRYNMIVVNYFLNHFVFPREAKQFPHKLVASAWDLSSSLRSKIVTGFSGTNDTQLLLPVHIQQYDLPELQKTDAIVVNNLLQCGNESYQYLPFNTTSEDILNQIINYKKTISVILDVGALFIDGT</sequence>
<dbReference type="EC" id="3.4.19.12" evidence="2"/>
<dbReference type="GO" id="GO:0004843">
    <property type="term" value="F:cysteine-type deubiquitinase activity"/>
    <property type="evidence" value="ECO:0007669"/>
    <property type="project" value="UniProtKB-EC"/>
</dbReference>
<dbReference type="Proteomes" id="UP000663823">
    <property type="component" value="Unassembled WGS sequence"/>
</dbReference>
<evidence type="ECO:0000256" key="1">
    <source>
        <dbReference type="ARBA" id="ARBA00000707"/>
    </source>
</evidence>
<dbReference type="EMBL" id="CAJOAX010049373">
    <property type="protein sequence ID" value="CAF4308112.1"/>
    <property type="molecule type" value="Genomic_DNA"/>
</dbReference>
<keyword evidence="4" id="KW-0833">Ubl conjugation pathway</keyword>
<name>A0A820IK24_9BILA</name>
<dbReference type="PANTHER" id="PTHR13367">
    <property type="entry name" value="UBIQUITIN THIOESTERASE"/>
    <property type="match status" value="1"/>
</dbReference>
<dbReference type="AlphaFoldDB" id="A0A820IK24"/>
<gene>
    <name evidence="7" type="ORF">OTI717_LOCUS42261</name>
</gene>
<comment type="caution">
    <text evidence="7">The sequence shown here is derived from an EMBL/GenBank/DDBJ whole genome shotgun (WGS) entry which is preliminary data.</text>
</comment>
<comment type="catalytic activity">
    <reaction evidence="1">
        <text>Thiol-dependent hydrolysis of ester, thioester, amide, peptide and isopeptide bonds formed by the C-terminal Gly of ubiquitin (a 76-residue protein attached to proteins as an intracellular targeting signal).</text>
        <dbReference type="EC" id="3.4.19.12"/>
    </reaction>
</comment>
<accession>A0A820IK24</accession>
<evidence type="ECO:0000256" key="2">
    <source>
        <dbReference type="ARBA" id="ARBA00012759"/>
    </source>
</evidence>
<evidence type="ECO:0000313" key="8">
    <source>
        <dbReference type="Proteomes" id="UP000663823"/>
    </source>
</evidence>
<keyword evidence="6" id="KW-0788">Thiol protease</keyword>
<evidence type="ECO:0000313" key="7">
    <source>
        <dbReference type="EMBL" id="CAF4308112.1"/>
    </source>
</evidence>
<reference evidence="7" key="1">
    <citation type="submission" date="2021-02" db="EMBL/GenBank/DDBJ databases">
        <authorList>
            <person name="Nowell W R."/>
        </authorList>
    </citation>
    <scope>NUCLEOTIDE SEQUENCE</scope>
</reference>
<feature type="non-terminal residue" evidence="7">
    <location>
        <position position="1"/>
    </location>
</feature>
<dbReference type="GO" id="GO:0006508">
    <property type="term" value="P:proteolysis"/>
    <property type="evidence" value="ECO:0007669"/>
    <property type="project" value="UniProtKB-KW"/>
</dbReference>
<evidence type="ECO:0000256" key="5">
    <source>
        <dbReference type="ARBA" id="ARBA00022801"/>
    </source>
</evidence>
<proteinExistence type="predicted"/>
<dbReference type="InterPro" id="IPR051346">
    <property type="entry name" value="OTU_Deubiquitinase"/>
</dbReference>
<organism evidence="7 8">
    <name type="scientific">Rotaria sordida</name>
    <dbReference type="NCBI Taxonomy" id="392033"/>
    <lineage>
        <taxon>Eukaryota</taxon>
        <taxon>Metazoa</taxon>
        <taxon>Spiralia</taxon>
        <taxon>Gnathifera</taxon>
        <taxon>Rotifera</taxon>
        <taxon>Eurotatoria</taxon>
        <taxon>Bdelloidea</taxon>
        <taxon>Philodinida</taxon>
        <taxon>Philodinidae</taxon>
        <taxon>Rotaria</taxon>
    </lineage>
</organism>
<evidence type="ECO:0000256" key="4">
    <source>
        <dbReference type="ARBA" id="ARBA00022786"/>
    </source>
</evidence>
<evidence type="ECO:0000256" key="6">
    <source>
        <dbReference type="ARBA" id="ARBA00022807"/>
    </source>
</evidence>